<evidence type="ECO:0000313" key="3">
    <source>
        <dbReference type="EMBL" id="GFY88213.1"/>
    </source>
</evidence>
<reference evidence="3 4" key="1">
    <citation type="submission" date="2019-07" db="EMBL/GenBank/DDBJ databases">
        <title>De Novo Assembly of kiwifruit Actinidia rufa.</title>
        <authorList>
            <person name="Sugita-Konishi S."/>
            <person name="Sato K."/>
            <person name="Mori E."/>
            <person name="Abe Y."/>
            <person name="Kisaki G."/>
            <person name="Hamano K."/>
            <person name="Suezawa K."/>
            <person name="Otani M."/>
            <person name="Fukuda T."/>
            <person name="Manabe T."/>
            <person name="Gomi K."/>
            <person name="Tabuchi M."/>
            <person name="Akimitsu K."/>
            <person name="Kataoka I."/>
        </authorList>
    </citation>
    <scope>NUCLEOTIDE SEQUENCE [LARGE SCALE GENOMIC DNA]</scope>
    <source>
        <strain evidence="4">cv. Fuchu</strain>
    </source>
</reference>
<feature type="chain" id="PRO_5029467242" evidence="2">
    <location>
        <begin position="22"/>
        <end position="170"/>
    </location>
</feature>
<dbReference type="GO" id="GO:0010167">
    <property type="term" value="P:response to nitrate"/>
    <property type="evidence" value="ECO:0007669"/>
    <property type="project" value="InterPro"/>
</dbReference>
<keyword evidence="4" id="KW-1185">Reference proteome</keyword>
<dbReference type="OrthoDB" id="2015470at2759"/>
<keyword evidence="1" id="KW-1133">Transmembrane helix</keyword>
<comment type="caution">
    <text evidence="3">The sequence shown here is derived from an EMBL/GenBank/DDBJ whole genome shotgun (WGS) entry which is preliminary data.</text>
</comment>
<gene>
    <name evidence="3" type="ORF">Acr_06g0001530</name>
</gene>
<dbReference type="InterPro" id="IPR016605">
    <property type="entry name" value="Transptr_NO3_Nar2"/>
</dbReference>
<accession>A0A7J0ENY5</accession>
<proteinExistence type="predicted"/>
<dbReference type="PANTHER" id="PTHR34806:SF1">
    <property type="entry name" value="HIGH-AFFINITY NITRATE TRANSPORTER 3.1"/>
    <property type="match status" value="1"/>
</dbReference>
<dbReference type="EMBL" id="BJWL01000006">
    <property type="protein sequence ID" value="GFY88213.1"/>
    <property type="molecule type" value="Genomic_DNA"/>
</dbReference>
<organism evidence="3 4">
    <name type="scientific">Actinidia rufa</name>
    <dbReference type="NCBI Taxonomy" id="165716"/>
    <lineage>
        <taxon>Eukaryota</taxon>
        <taxon>Viridiplantae</taxon>
        <taxon>Streptophyta</taxon>
        <taxon>Embryophyta</taxon>
        <taxon>Tracheophyta</taxon>
        <taxon>Spermatophyta</taxon>
        <taxon>Magnoliopsida</taxon>
        <taxon>eudicotyledons</taxon>
        <taxon>Gunneridae</taxon>
        <taxon>Pentapetalae</taxon>
        <taxon>asterids</taxon>
        <taxon>Ericales</taxon>
        <taxon>Actinidiaceae</taxon>
        <taxon>Actinidia</taxon>
    </lineage>
</organism>
<evidence type="ECO:0000256" key="2">
    <source>
        <dbReference type="SAM" id="SignalP"/>
    </source>
</evidence>
<evidence type="ECO:0000313" key="4">
    <source>
        <dbReference type="Proteomes" id="UP000585474"/>
    </source>
</evidence>
<protein>
    <submittedName>
        <fullName evidence="3">Uncharacterized protein</fullName>
    </submittedName>
</protein>
<evidence type="ECO:0000256" key="1">
    <source>
        <dbReference type="SAM" id="Phobius"/>
    </source>
</evidence>
<dbReference type="AlphaFoldDB" id="A0A7J0ENY5"/>
<dbReference type="Proteomes" id="UP000585474">
    <property type="component" value="Unassembled WGS sequence"/>
</dbReference>
<feature type="transmembrane region" description="Helical" evidence="1">
    <location>
        <begin position="142"/>
        <end position="161"/>
    </location>
</feature>
<sequence>MEHKTHSNDILLLCLAEACHGGVLFSSLQPTLASPQPGQALNAGEDSITVSWGLNQNLVFGTDELYKNVKVKLCYAPESQKDHRSFEWIIEKDVPTETYFERAYAYDSAGKEVGYGQTTDVKKSSDLFEIQGITERHLPLDVASVCFSAFSVVSLFGFFLLEKMKSSVQN</sequence>
<keyword evidence="1" id="KW-0812">Transmembrane</keyword>
<name>A0A7J0ENY5_9ERIC</name>
<dbReference type="GO" id="GO:0015112">
    <property type="term" value="F:nitrate transmembrane transporter activity"/>
    <property type="evidence" value="ECO:0007669"/>
    <property type="project" value="TreeGrafter"/>
</dbReference>
<dbReference type="PANTHER" id="PTHR34806">
    <property type="entry name" value="HIGH-AFFINITY NITRATE TRANSPORTER 3.2"/>
    <property type="match status" value="1"/>
</dbReference>
<keyword evidence="1" id="KW-0472">Membrane</keyword>
<feature type="signal peptide" evidence="2">
    <location>
        <begin position="1"/>
        <end position="21"/>
    </location>
</feature>
<dbReference type="Pfam" id="PF16974">
    <property type="entry name" value="NAR2"/>
    <property type="match status" value="2"/>
</dbReference>
<keyword evidence="2" id="KW-0732">Signal</keyword>
<dbReference type="GO" id="GO:0005886">
    <property type="term" value="C:plasma membrane"/>
    <property type="evidence" value="ECO:0007669"/>
    <property type="project" value="TreeGrafter"/>
</dbReference>